<evidence type="ECO:0000256" key="7">
    <source>
        <dbReference type="SAM" id="Phobius"/>
    </source>
</evidence>
<dbReference type="InterPro" id="IPR020846">
    <property type="entry name" value="MFS_dom"/>
</dbReference>
<evidence type="ECO:0000313" key="10">
    <source>
        <dbReference type="Proteomes" id="UP000799440"/>
    </source>
</evidence>
<feature type="transmembrane region" description="Helical" evidence="7">
    <location>
        <begin position="315"/>
        <end position="336"/>
    </location>
</feature>
<reference evidence="9" key="1">
    <citation type="journal article" date="2020" name="Stud. Mycol.">
        <title>101 Dothideomycetes genomes: a test case for predicting lifestyles and emergence of pathogens.</title>
        <authorList>
            <person name="Haridas S."/>
            <person name="Albert R."/>
            <person name="Binder M."/>
            <person name="Bloem J."/>
            <person name="Labutti K."/>
            <person name="Salamov A."/>
            <person name="Andreopoulos B."/>
            <person name="Baker S."/>
            <person name="Barry K."/>
            <person name="Bills G."/>
            <person name="Bluhm B."/>
            <person name="Cannon C."/>
            <person name="Castanera R."/>
            <person name="Culley D."/>
            <person name="Daum C."/>
            <person name="Ezra D."/>
            <person name="Gonzalez J."/>
            <person name="Henrissat B."/>
            <person name="Kuo A."/>
            <person name="Liang C."/>
            <person name="Lipzen A."/>
            <person name="Lutzoni F."/>
            <person name="Magnuson J."/>
            <person name="Mondo S."/>
            <person name="Nolan M."/>
            <person name="Ohm R."/>
            <person name="Pangilinan J."/>
            <person name="Park H.-J."/>
            <person name="Ramirez L."/>
            <person name="Alfaro M."/>
            <person name="Sun H."/>
            <person name="Tritt A."/>
            <person name="Yoshinaga Y."/>
            <person name="Zwiers L.-H."/>
            <person name="Turgeon B."/>
            <person name="Goodwin S."/>
            <person name="Spatafora J."/>
            <person name="Crous P."/>
            <person name="Grigoriev I."/>
        </authorList>
    </citation>
    <scope>NUCLEOTIDE SEQUENCE</scope>
    <source>
        <strain evidence="9">CBS 119925</strain>
    </source>
</reference>
<dbReference type="InterPro" id="IPR036259">
    <property type="entry name" value="MFS_trans_sf"/>
</dbReference>
<dbReference type="PANTHER" id="PTHR23504">
    <property type="entry name" value="MAJOR FACILITATOR SUPERFAMILY DOMAIN-CONTAINING PROTEIN 10"/>
    <property type="match status" value="1"/>
</dbReference>
<feature type="transmembrane region" description="Helical" evidence="7">
    <location>
        <begin position="16"/>
        <end position="39"/>
    </location>
</feature>
<evidence type="ECO:0000256" key="1">
    <source>
        <dbReference type="ARBA" id="ARBA00004141"/>
    </source>
</evidence>
<feature type="transmembrane region" description="Helical" evidence="7">
    <location>
        <begin position="424"/>
        <end position="447"/>
    </location>
</feature>
<keyword evidence="2" id="KW-0813">Transport</keyword>
<dbReference type="InterPro" id="IPR011701">
    <property type="entry name" value="MFS"/>
</dbReference>
<feature type="transmembrane region" description="Helical" evidence="7">
    <location>
        <begin position="362"/>
        <end position="381"/>
    </location>
</feature>
<sequence length="469" mass="50738">KGDKVSWKTLPHKKQLLLISLCRLSTPLTNACLLPYLYYLVKSIISDPSHPSAPQRISRLTGLLAAAYPIGQITTSMLWGRASDTYGRKPAIILGLLISVIANLSFGFSRSIGMLFFWRVVAGMANGIVGVMRTMTAETVKDRKHQTRAFLAPPLVFNSGRVAALAVGGCLADPVRNLPGLFGPDGVFNVGRNPEGVEWTLRNPYALPAVFNGAVLGFCAILAALWLKETLSSKGNDTDVGLVIGNWISASLKTVFQRKRDQGYIPLQLEDSNDPISPNPIRPSSSSGTSTPVQQPHPPRPHFLSIWTPHLLKTLLTFSLLPLHNSTFLHLFPLFLSMPISPHPPNTPIYFTGGLGLSPPTIGLYLATFSIFGILLQLLLYPHLQTRLGTLGVLRLANLIFPLVYISIPYLSLFSTSTLAKWPAMAAVLFAQVVARTMAIPSTVLLLTDAAPSRNVLGTVHGAGNTVSA</sequence>
<dbReference type="GO" id="GO:0016020">
    <property type="term" value="C:membrane"/>
    <property type="evidence" value="ECO:0007669"/>
    <property type="project" value="UniProtKB-SubCell"/>
</dbReference>
<dbReference type="GO" id="GO:0022857">
    <property type="term" value="F:transmembrane transporter activity"/>
    <property type="evidence" value="ECO:0007669"/>
    <property type="project" value="InterPro"/>
</dbReference>
<keyword evidence="3 7" id="KW-0812">Transmembrane</keyword>
<evidence type="ECO:0000256" key="3">
    <source>
        <dbReference type="ARBA" id="ARBA00022692"/>
    </source>
</evidence>
<evidence type="ECO:0000259" key="8">
    <source>
        <dbReference type="PROSITE" id="PS50850"/>
    </source>
</evidence>
<dbReference type="Pfam" id="PF07690">
    <property type="entry name" value="MFS_1"/>
    <property type="match status" value="1"/>
</dbReference>
<feature type="transmembrane region" description="Helical" evidence="7">
    <location>
        <begin position="393"/>
        <end position="412"/>
    </location>
</feature>
<evidence type="ECO:0000256" key="5">
    <source>
        <dbReference type="ARBA" id="ARBA00023136"/>
    </source>
</evidence>
<keyword evidence="4 7" id="KW-1133">Transmembrane helix</keyword>
<dbReference type="Gene3D" id="1.20.1250.20">
    <property type="entry name" value="MFS general substrate transporter like domains"/>
    <property type="match status" value="1"/>
</dbReference>
<organism evidence="9 10">
    <name type="scientific">Sporormia fimetaria CBS 119925</name>
    <dbReference type="NCBI Taxonomy" id="1340428"/>
    <lineage>
        <taxon>Eukaryota</taxon>
        <taxon>Fungi</taxon>
        <taxon>Dikarya</taxon>
        <taxon>Ascomycota</taxon>
        <taxon>Pezizomycotina</taxon>
        <taxon>Dothideomycetes</taxon>
        <taxon>Pleosporomycetidae</taxon>
        <taxon>Pleosporales</taxon>
        <taxon>Sporormiaceae</taxon>
        <taxon>Sporormia</taxon>
    </lineage>
</organism>
<accession>A0A6A6V1V7</accession>
<dbReference type="PROSITE" id="PS50850">
    <property type="entry name" value="MFS"/>
    <property type="match status" value="1"/>
</dbReference>
<comment type="subcellular location">
    <subcellularLocation>
        <location evidence="1">Membrane</location>
        <topology evidence="1">Multi-pass membrane protein</topology>
    </subcellularLocation>
</comment>
<feature type="transmembrane region" description="Helical" evidence="7">
    <location>
        <begin position="116"/>
        <end position="135"/>
    </location>
</feature>
<feature type="domain" description="Major facilitator superfamily (MFS) profile" evidence="8">
    <location>
        <begin position="15"/>
        <end position="469"/>
    </location>
</feature>
<dbReference type="AlphaFoldDB" id="A0A6A6V1V7"/>
<dbReference type="Proteomes" id="UP000799440">
    <property type="component" value="Unassembled WGS sequence"/>
</dbReference>
<feature type="transmembrane region" description="Helical" evidence="7">
    <location>
        <begin position="91"/>
        <end position="109"/>
    </location>
</feature>
<proteinExistence type="predicted"/>
<feature type="non-terminal residue" evidence="9">
    <location>
        <position position="1"/>
    </location>
</feature>
<protein>
    <submittedName>
        <fullName evidence="9">MFS general substrate transporter</fullName>
    </submittedName>
</protein>
<keyword evidence="5 7" id="KW-0472">Membrane</keyword>
<feature type="transmembrane region" description="Helical" evidence="7">
    <location>
        <begin position="205"/>
        <end position="227"/>
    </location>
</feature>
<evidence type="ECO:0000256" key="4">
    <source>
        <dbReference type="ARBA" id="ARBA00022989"/>
    </source>
</evidence>
<gene>
    <name evidence="9" type="ORF">M011DRAFT_379837</name>
</gene>
<feature type="non-terminal residue" evidence="9">
    <location>
        <position position="469"/>
    </location>
</feature>
<name>A0A6A6V1V7_9PLEO</name>
<dbReference type="EMBL" id="MU006594">
    <property type="protein sequence ID" value="KAF2743806.1"/>
    <property type="molecule type" value="Genomic_DNA"/>
</dbReference>
<dbReference type="SUPFAM" id="SSF103473">
    <property type="entry name" value="MFS general substrate transporter"/>
    <property type="match status" value="1"/>
</dbReference>
<feature type="region of interest" description="Disordered" evidence="6">
    <location>
        <begin position="267"/>
        <end position="297"/>
    </location>
</feature>
<dbReference type="OrthoDB" id="10262656at2759"/>
<evidence type="ECO:0000256" key="6">
    <source>
        <dbReference type="SAM" id="MobiDB-lite"/>
    </source>
</evidence>
<evidence type="ECO:0000256" key="2">
    <source>
        <dbReference type="ARBA" id="ARBA00022448"/>
    </source>
</evidence>
<evidence type="ECO:0000313" key="9">
    <source>
        <dbReference type="EMBL" id="KAF2743806.1"/>
    </source>
</evidence>
<dbReference type="PANTHER" id="PTHR23504:SF6">
    <property type="entry name" value="MULTIDRUG TRANSPORTER, PUTATIVE (AFU_ORTHOLOGUE AFUA_4G08740)-RELATED"/>
    <property type="match status" value="1"/>
</dbReference>
<keyword evidence="10" id="KW-1185">Reference proteome</keyword>